<protein>
    <submittedName>
        <fullName evidence="2">Uncharacterized protein</fullName>
    </submittedName>
</protein>
<feature type="region of interest" description="Disordered" evidence="1">
    <location>
        <begin position="62"/>
        <end position="93"/>
    </location>
</feature>
<reference evidence="2" key="1">
    <citation type="submission" date="2020-11" db="EMBL/GenBank/DDBJ databases">
        <authorList>
            <person name="Tran Van P."/>
        </authorList>
    </citation>
    <scope>NUCLEOTIDE SEQUENCE</scope>
</reference>
<dbReference type="EMBL" id="OB660052">
    <property type="protein sequence ID" value="CAD7222374.1"/>
    <property type="molecule type" value="Genomic_DNA"/>
</dbReference>
<accession>A0A7R8ZG89</accession>
<proteinExistence type="predicted"/>
<name>A0A7R8ZG89_9CRUS</name>
<evidence type="ECO:0000313" key="2">
    <source>
        <dbReference type="EMBL" id="CAD7222374.1"/>
    </source>
</evidence>
<feature type="compositionally biased region" description="Basic and acidic residues" evidence="1">
    <location>
        <begin position="68"/>
        <end position="82"/>
    </location>
</feature>
<evidence type="ECO:0000256" key="1">
    <source>
        <dbReference type="SAM" id="MobiDB-lite"/>
    </source>
</evidence>
<sequence>MTSPADEGFSELWESLTAFCLDVCQCHFFSTRHFSPSARGPAPVYLLVSPCHGSSPLWLASPRMTPGGRERRTLNEARERQAGRGSSPKSDANYFCFV</sequence>
<organism evidence="2">
    <name type="scientific">Cyprideis torosa</name>
    <dbReference type="NCBI Taxonomy" id="163714"/>
    <lineage>
        <taxon>Eukaryota</taxon>
        <taxon>Metazoa</taxon>
        <taxon>Ecdysozoa</taxon>
        <taxon>Arthropoda</taxon>
        <taxon>Crustacea</taxon>
        <taxon>Oligostraca</taxon>
        <taxon>Ostracoda</taxon>
        <taxon>Podocopa</taxon>
        <taxon>Podocopida</taxon>
        <taxon>Cytherocopina</taxon>
        <taxon>Cytheroidea</taxon>
        <taxon>Cytherideidae</taxon>
        <taxon>Cyprideis</taxon>
    </lineage>
</organism>
<dbReference type="AlphaFoldDB" id="A0A7R8ZG89"/>
<gene>
    <name evidence="2" type="ORF">CTOB1V02_LOCUS385</name>
</gene>